<dbReference type="SUPFAM" id="SSF50044">
    <property type="entry name" value="SH3-domain"/>
    <property type="match status" value="1"/>
</dbReference>
<evidence type="ECO:0000256" key="1">
    <source>
        <dbReference type="ARBA" id="ARBA00022443"/>
    </source>
</evidence>
<dbReference type="OrthoDB" id="6250593at2759"/>
<organism evidence="5 6">
    <name type="scientific">Terfezia boudieri ATCC MYA-4762</name>
    <dbReference type="NCBI Taxonomy" id="1051890"/>
    <lineage>
        <taxon>Eukaryota</taxon>
        <taxon>Fungi</taxon>
        <taxon>Dikarya</taxon>
        <taxon>Ascomycota</taxon>
        <taxon>Pezizomycotina</taxon>
        <taxon>Pezizomycetes</taxon>
        <taxon>Pezizales</taxon>
        <taxon>Pezizaceae</taxon>
        <taxon>Terfezia</taxon>
    </lineage>
</organism>
<name>A0A3N4LH32_9PEZI</name>
<sequence>MDDLTAIAVRNRSIRAIQLELEYLAEARIITADIFRQISSLLPEPAKADTSAFTLPVAAPAPLKRDNIAVVKSCIPEKQQTIKESQQETPPSYTPNDPKPPFHCQAAWDYNQPPNNKEGDLTFTEGQYILVSRKDNGLWWSGQIIDEHTGQPIGDMGLFPVNHVEVVDENPIVLEEKKPPLPVRASASKPHGKNMMMNVAHGNSNAAPAEDKGKIKLQENGTKFGKKLGNAAIFGAGATIGGKIVSGIF</sequence>
<dbReference type="InParanoid" id="A0A3N4LH32"/>
<dbReference type="Proteomes" id="UP000267821">
    <property type="component" value="Unassembled WGS sequence"/>
</dbReference>
<dbReference type="SMART" id="SM00326">
    <property type="entry name" value="SH3"/>
    <property type="match status" value="1"/>
</dbReference>
<dbReference type="STRING" id="1051890.A0A3N4LH32"/>
<dbReference type="PROSITE" id="PS50002">
    <property type="entry name" value="SH3"/>
    <property type="match status" value="1"/>
</dbReference>
<gene>
    <name evidence="5" type="ORF">L211DRAFT_842195</name>
</gene>
<dbReference type="InterPro" id="IPR001452">
    <property type="entry name" value="SH3_domain"/>
</dbReference>
<protein>
    <recommendedName>
        <fullName evidence="4">SH3 domain-containing protein</fullName>
    </recommendedName>
</protein>
<dbReference type="Gene3D" id="2.30.30.40">
    <property type="entry name" value="SH3 Domains"/>
    <property type="match status" value="1"/>
</dbReference>
<evidence type="ECO:0000313" key="5">
    <source>
        <dbReference type="EMBL" id="RPB19981.1"/>
    </source>
</evidence>
<evidence type="ECO:0000256" key="2">
    <source>
        <dbReference type="PROSITE-ProRule" id="PRU00192"/>
    </source>
</evidence>
<keyword evidence="6" id="KW-1185">Reference proteome</keyword>
<feature type="region of interest" description="Disordered" evidence="3">
    <location>
        <begin position="80"/>
        <end position="101"/>
    </location>
</feature>
<feature type="domain" description="SH3" evidence="4">
    <location>
        <begin position="99"/>
        <end position="169"/>
    </location>
</feature>
<reference evidence="5 6" key="1">
    <citation type="journal article" date="2018" name="Nat. Ecol. Evol.">
        <title>Pezizomycetes genomes reveal the molecular basis of ectomycorrhizal truffle lifestyle.</title>
        <authorList>
            <person name="Murat C."/>
            <person name="Payen T."/>
            <person name="Noel B."/>
            <person name="Kuo A."/>
            <person name="Morin E."/>
            <person name="Chen J."/>
            <person name="Kohler A."/>
            <person name="Krizsan K."/>
            <person name="Balestrini R."/>
            <person name="Da Silva C."/>
            <person name="Montanini B."/>
            <person name="Hainaut M."/>
            <person name="Levati E."/>
            <person name="Barry K.W."/>
            <person name="Belfiori B."/>
            <person name="Cichocki N."/>
            <person name="Clum A."/>
            <person name="Dockter R.B."/>
            <person name="Fauchery L."/>
            <person name="Guy J."/>
            <person name="Iotti M."/>
            <person name="Le Tacon F."/>
            <person name="Lindquist E.A."/>
            <person name="Lipzen A."/>
            <person name="Malagnac F."/>
            <person name="Mello A."/>
            <person name="Molinier V."/>
            <person name="Miyauchi S."/>
            <person name="Poulain J."/>
            <person name="Riccioni C."/>
            <person name="Rubini A."/>
            <person name="Sitrit Y."/>
            <person name="Splivallo R."/>
            <person name="Traeger S."/>
            <person name="Wang M."/>
            <person name="Zifcakova L."/>
            <person name="Wipf D."/>
            <person name="Zambonelli A."/>
            <person name="Paolocci F."/>
            <person name="Nowrousian M."/>
            <person name="Ottonello S."/>
            <person name="Baldrian P."/>
            <person name="Spatafora J.W."/>
            <person name="Henrissat B."/>
            <person name="Nagy L.G."/>
            <person name="Aury J.M."/>
            <person name="Wincker P."/>
            <person name="Grigoriev I.V."/>
            <person name="Bonfante P."/>
            <person name="Martin F.M."/>
        </authorList>
    </citation>
    <scope>NUCLEOTIDE SEQUENCE [LARGE SCALE GENOMIC DNA]</scope>
    <source>
        <strain evidence="5 6">ATCC MYA-4762</strain>
    </source>
</reference>
<dbReference type="Pfam" id="PF07653">
    <property type="entry name" value="SH3_2"/>
    <property type="match status" value="1"/>
</dbReference>
<proteinExistence type="predicted"/>
<dbReference type="EMBL" id="ML121580">
    <property type="protein sequence ID" value="RPB19981.1"/>
    <property type="molecule type" value="Genomic_DNA"/>
</dbReference>
<dbReference type="FunCoup" id="A0A3N4LH32">
    <property type="interactions" value="102"/>
</dbReference>
<dbReference type="AlphaFoldDB" id="A0A3N4LH32"/>
<evidence type="ECO:0000256" key="3">
    <source>
        <dbReference type="SAM" id="MobiDB-lite"/>
    </source>
</evidence>
<accession>A0A3N4LH32</accession>
<evidence type="ECO:0000259" key="4">
    <source>
        <dbReference type="PROSITE" id="PS50002"/>
    </source>
</evidence>
<feature type="compositionally biased region" description="Polar residues" evidence="3">
    <location>
        <begin position="80"/>
        <end position="95"/>
    </location>
</feature>
<keyword evidence="1 2" id="KW-0728">SH3 domain</keyword>
<evidence type="ECO:0000313" key="6">
    <source>
        <dbReference type="Proteomes" id="UP000267821"/>
    </source>
</evidence>
<dbReference type="InterPro" id="IPR036028">
    <property type="entry name" value="SH3-like_dom_sf"/>
</dbReference>